<dbReference type="Proteomes" id="UP001143307">
    <property type="component" value="Unassembled WGS sequence"/>
</dbReference>
<keyword evidence="3" id="KW-1185">Reference proteome</keyword>
<feature type="domain" description="FHA" evidence="1">
    <location>
        <begin position="32"/>
        <end position="81"/>
    </location>
</feature>
<protein>
    <submittedName>
        <fullName evidence="2">FHA domain-containing protein</fullName>
    </submittedName>
</protein>
<dbReference type="InterPro" id="IPR000253">
    <property type="entry name" value="FHA_dom"/>
</dbReference>
<evidence type="ECO:0000313" key="3">
    <source>
        <dbReference type="Proteomes" id="UP001143307"/>
    </source>
</evidence>
<dbReference type="CDD" id="cd00060">
    <property type="entry name" value="FHA"/>
    <property type="match status" value="1"/>
</dbReference>
<sequence>MTATFFHGCLNISMAQIRDTENQTIIPLRSHHTFGRSGDRTDTLVSSPITSRIHLALEWDGQRWNARDLSKNGTWLGTTRLLANENTPLQAGDMLHLGSPDMPPLKLIDDSAPFSALLGAGHAPSLTLQSFVFLPDQQTPEAVVSYSYQQRSWVVRSMDQDTSAQSSDILHHGDRLSYGDMEWQVFLAETQQSTEISQTPENSIEDIEFVFDLSQDEENTALHLKLTNRELSLGERSHHYLLLHLARQRAMEAANGFDGKSQGWIDNDQVKKDLGMDMPHINIMIFRARKQIAESMDDSFDSELLVERGKGRMRFGGSQFQIFKGEKLAFALPPPDAP</sequence>
<name>A0ABT3SU38_9GAMM</name>
<dbReference type="EMBL" id="SHNP01000002">
    <property type="protein sequence ID" value="MCX2973160.1"/>
    <property type="molecule type" value="Genomic_DNA"/>
</dbReference>
<reference evidence="2" key="1">
    <citation type="submission" date="2019-02" db="EMBL/GenBank/DDBJ databases">
        <authorList>
            <person name="Li S.-H."/>
        </authorList>
    </citation>
    <scope>NUCLEOTIDE SEQUENCE</scope>
    <source>
        <strain evidence="2">IMCC8485</strain>
    </source>
</reference>
<organism evidence="2 3">
    <name type="scientific">Candidatus Seongchinamella marina</name>
    <dbReference type="NCBI Taxonomy" id="2518990"/>
    <lineage>
        <taxon>Bacteria</taxon>
        <taxon>Pseudomonadati</taxon>
        <taxon>Pseudomonadota</taxon>
        <taxon>Gammaproteobacteria</taxon>
        <taxon>Cellvibrionales</taxon>
        <taxon>Halieaceae</taxon>
        <taxon>Seongchinamella</taxon>
    </lineage>
</organism>
<evidence type="ECO:0000313" key="2">
    <source>
        <dbReference type="EMBL" id="MCX2973160.1"/>
    </source>
</evidence>
<proteinExistence type="predicted"/>
<dbReference type="SUPFAM" id="SSF49879">
    <property type="entry name" value="SMAD/FHA domain"/>
    <property type="match status" value="1"/>
</dbReference>
<comment type="caution">
    <text evidence="2">The sequence shown here is derived from an EMBL/GenBank/DDBJ whole genome shotgun (WGS) entry which is preliminary data.</text>
</comment>
<dbReference type="PROSITE" id="PS50006">
    <property type="entry name" value="FHA_DOMAIN"/>
    <property type="match status" value="1"/>
</dbReference>
<evidence type="ECO:0000259" key="1">
    <source>
        <dbReference type="PROSITE" id="PS50006"/>
    </source>
</evidence>
<gene>
    <name evidence="2" type="ORF">EYC87_06110</name>
</gene>
<accession>A0ABT3SU38</accession>
<dbReference type="Pfam" id="PF00498">
    <property type="entry name" value="FHA"/>
    <property type="match status" value="1"/>
</dbReference>
<dbReference type="Gene3D" id="2.60.200.20">
    <property type="match status" value="1"/>
</dbReference>
<dbReference type="InterPro" id="IPR008984">
    <property type="entry name" value="SMAD_FHA_dom_sf"/>
</dbReference>